<gene>
    <name evidence="2" type="ORF">EH244_19260</name>
    <name evidence="3" type="ORF">EJO66_20290</name>
</gene>
<reference evidence="3 4" key="2">
    <citation type="submission" date="2018-12" db="EMBL/GenBank/DDBJ databases">
        <title>The genome sequences of strain 502.</title>
        <authorList>
            <person name="Gao J."/>
            <person name="Sun J."/>
        </authorList>
    </citation>
    <scope>NUCLEOTIDE SEQUENCE [LARGE SCALE GENOMIC DNA]</scope>
    <source>
        <strain evidence="3 4">502</strain>
    </source>
</reference>
<dbReference type="InterPro" id="IPR010982">
    <property type="entry name" value="Lambda_DNA-bd_dom_sf"/>
</dbReference>
<comment type="caution">
    <text evidence="2">The sequence shown here is derived from an EMBL/GenBank/DDBJ whole genome shotgun (WGS) entry which is preliminary data.</text>
</comment>
<evidence type="ECO:0000259" key="1">
    <source>
        <dbReference type="PROSITE" id="PS50943"/>
    </source>
</evidence>
<dbReference type="PROSITE" id="PS50943">
    <property type="entry name" value="HTH_CROC1"/>
    <property type="match status" value="1"/>
</dbReference>
<dbReference type="Proteomes" id="UP000271137">
    <property type="component" value="Unassembled WGS sequence"/>
</dbReference>
<keyword evidence="4" id="KW-1185">Reference proteome</keyword>
<evidence type="ECO:0000313" key="3">
    <source>
        <dbReference type="EMBL" id="RSZ32801.1"/>
    </source>
</evidence>
<evidence type="ECO:0000313" key="5">
    <source>
        <dbReference type="Proteomes" id="UP000271590"/>
    </source>
</evidence>
<proteinExistence type="predicted"/>
<dbReference type="AlphaFoldDB" id="A0A3P3EK38"/>
<dbReference type="EMBL" id="RXFQ01000012">
    <property type="protein sequence ID" value="RSZ32801.1"/>
    <property type="molecule type" value="Genomic_DNA"/>
</dbReference>
<dbReference type="Pfam" id="PF13560">
    <property type="entry name" value="HTH_31"/>
    <property type="match status" value="1"/>
</dbReference>
<accession>A0A3P3EK38</accession>
<reference evidence="2 5" key="1">
    <citation type="submission" date="2018-11" db="EMBL/GenBank/DDBJ databases">
        <title>The genome of Variovorax sp T529.</title>
        <authorList>
            <person name="Gao J."/>
        </authorList>
    </citation>
    <scope>NUCLEOTIDE SEQUENCE [LARGE SCALE GENOMIC DNA]</scope>
    <source>
        <strain evidence="2 5">T529</strain>
    </source>
</reference>
<dbReference type="Proteomes" id="UP000271590">
    <property type="component" value="Unassembled WGS sequence"/>
</dbReference>
<organism evidence="2 5">
    <name type="scientific">Variovorax beijingensis</name>
    <dbReference type="NCBI Taxonomy" id="2496117"/>
    <lineage>
        <taxon>Bacteria</taxon>
        <taxon>Pseudomonadati</taxon>
        <taxon>Pseudomonadota</taxon>
        <taxon>Betaproteobacteria</taxon>
        <taxon>Burkholderiales</taxon>
        <taxon>Comamonadaceae</taxon>
        <taxon>Variovorax</taxon>
    </lineage>
</organism>
<dbReference type="InterPro" id="IPR001387">
    <property type="entry name" value="Cro/C1-type_HTH"/>
</dbReference>
<dbReference type="GO" id="GO:0003677">
    <property type="term" value="F:DNA binding"/>
    <property type="evidence" value="ECO:0007669"/>
    <property type="project" value="InterPro"/>
</dbReference>
<dbReference type="EMBL" id="RQXU01000011">
    <property type="protein sequence ID" value="RRH86754.1"/>
    <property type="molecule type" value="Genomic_DNA"/>
</dbReference>
<name>A0A3P3EK38_9BURK</name>
<evidence type="ECO:0000313" key="4">
    <source>
        <dbReference type="Proteomes" id="UP000271137"/>
    </source>
</evidence>
<dbReference type="CDD" id="cd00093">
    <property type="entry name" value="HTH_XRE"/>
    <property type="match status" value="1"/>
</dbReference>
<protein>
    <submittedName>
        <fullName evidence="2">XRE family transcriptional regulator</fullName>
    </submittedName>
</protein>
<dbReference type="SMART" id="SM00530">
    <property type="entry name" value="HTH_XRE"/>
    <property type="match status" value="1"/>
</dbReference>
<evidence type="ECO:0000313" key="2">
    <source>
        <dbReference type="EMBL" id="RRH86754.1"/>
    </source>
</evidence>
<dbReference type="SUPFAM" id="SSF47413">
    <property type="entry name" value="lambda repressor-like DNA-binding domains"/>
    <property type="match status" value="1"/>
</dbReference>
<dbReference type="RefSeq" id="WP_124959971.1">
    <property type="nucleotide sequence ID" value="NZ_CBFHCE010000109.1"/>
</dbReference>
<sequence>MPPSPSLRSVFGTRLRLARLAAGLPQDKLGVKAGLDEGTASARISRYESGVHEPNISFAHRLADELGVPAPYFYAADDELAKLILWFGQLNAKQRKSLLDFASRIKSSS</sequence>
<dbReference type="Gene3D" id="1.10.260.40">
    <property type="entry name" value="lambda repressor-like DNA-binding domains"/>
    <property type="match status" value="1"/>
</dbReference>
<feature type="domain" description="HTH cro/C1-type" evidence="1">
    <location>
        <begin position="15"/>
        <end position="73"/>
    </location>
</feature>